<feature type="coiled-coil region" evidence="1">
    <location>
        <begin position="25"/>
        <end position="52"/>
    </location>
</feature>
<gene>
    <name evidence="2" type="ORF">S12H4_25351</name>
</gene>
<comment type="caution">
    <text evidence="2">The sequence shown here is derived from an EMBL/GenBank/DDBJ whole genome shotgun (WGS) entry which is preliminary data.</text>
</comment>
<name>X1QYL0_9ZZZZ</name>
<protein>
    <recommendedName>
        <fullName evidence="3">UVR domain-containing protein</fullName>
    </recommendedName>
</protein>
<evidence type="ECO:0000313" key="2">
    <source>
        <dbReference type="EMBL" id="GAI73642.1"/>
    </source>
</evidence>
<dbReference type="EMBL" id="BARW01014168">
    <property type="protein sequence ID" value="GAI73642.1"/>
    <property type="molecule type" value="Genomic_DNA"/>
</dbReference>
<dbReference type="AlphaFoldDB" id="X1QYL0"/>
<feature type="non-terminal residue" evidence="2">
    <location>
        <position position="75"/>
    </location>
</feature>
<keyword evidence="1" id="KW-0175">Coiled coil</keyword>
<evidence type="ECO:0008006" key="3">
    <source>
        <dbReference type="Google" id="ProtNLM"/>
    </source>
</evidence>
<proteinExistence type="predicted"/>
<reference evidence="2" key="1">
    <citation type="journal article" date="2014" name="Front. Microbiol.">
        <title>High frequency of phylogenetically diverse reductive dehalogenase-homologous genes in deep subseafloor sedimentary metagenomes.</title>
        <authorList>
            <person name="Kawai M."/>
            <person name="Futagami T."/>
            <person name="Toyoda A."/>
            <person name="Takaki Y."/>
            <person name="Nishi S."/>
            <person name="Hori S."/>
            <person name="Arai W."/>
            <person name="Tsubouchi T."/>
            <person name="Morono Y."/>
            <person name="Uchiyama I."/>
            <person name="Ito T."/>
            <person name="Fujiyama A."/>
            <person name="Inagaki F."/>
            <person name="Takami H."/>
        </authorList>
    </citation>
    <scope>NUCLEOTIDE SEQUENCE</scope>
    <source>
        <strain evidence="2">Expedition CK06-06</strain>
    </source>
</reference>
<evidence type="ECO:0000256" key="1">
    <source>
        <dbReference type="SAM" id="Coils"/>
    </source>
</evidence>
<feature type="non-terminal residue" evidence="2">
    <location>
        <position position="1"/>
    </location>
</feature>
<accession>X1QYL0</accession>
<sequence>GTENYIEYVKERLDRELELSELSKEQQYELLIEFYERQIAEAEDAAEFDEEAYRKLVYEKMLLEKELSDYRRNIQ</sequence>
<organism evidence="2">
    <name type="scientific">marine sediment metagenome</name>
    <dbReference type="NCBI Taxonomy" id="412755"/>
    <lineage>
        <taxon>unclassified sequences</taxon>
        <taxon>metagenomes</taxon>
        <taxon>ecological metagenomes</taxon>
    </lineage>
</organism>